<feature type="binding site" evidence="6 8">
    <location>
        <begin position="221"/>
        <end position="224"/>
    </location>
    <ligand>
        <name>S-adenosyl-L-methionine</name>
        <dbReference type="ChEBI" id="CHEBI:59789"/>
    </ligand>
</feature>
<evidence type="ECO:0000259" key="9">
    <source>
        <dbReference type="Pfam" id="PF01728"/>
    </source>
</evidence>
<keyword evidence="13" id="KW-1185">Reference proteome</keyword>
<sequence length="367" mass="42103">MNKIALYCRPGFEKECAAEITEKAAGLEVYGFPRVKDNSGYVMFECYQREDAERLIKELPFNSLIFARQMVLVGELLRNLPVEDRVSPIIGMIDGAVENAGDLRVEVPDTNEGKELLNFCRKLTVPLRQALRARNILLSKENSHRPVIHVFFIASGCCYVGYSFSNNNSPFFMGIPRLRFPSDAPSRSTLKLEEAFHVFIPADEWDERLASGMRAVDLGACPGGWTYQLTKRSMMVDAVDNGPMAQSIMDTGQVVHHQEDGFRYEPTNPNIYWVVCDMVEKPWRVSSLMADWLIKGWCREAIFNLKLPMKKRYEEVCQNLKMIEDKLKENGINAQISAKQLYHDREEITVHVRRIWASVPGRRDERD</sequence>
<evidence type="ECO:0000259" key="10">
    <source>
        <dbReference type="Pfam" id="PF18125"/>
    </source>
</evidence>
<evidence type="ECO:0000259" key="11">
    <source>
        <dbReference type="Pfam" id="PF21239"/>
    </source>
</evidence>
<dbReference type="InterPro" id="IPR048646">
    <property type="entry name" value="RlmM_THUMP-like"/>
</dbReference>
<feature type="binding site" evidence="6 8">
    <location>
        <position position="260"/>
    </location>
    <ligand>
        <name>S-adenosyl-L-methionine</name>
        <dbReference type="ChEBI" id="CHEBI:59789"/>
    </ligand>
</feature>
<dbReference type="InterPro" id="IPR011224">
    <property type="entry name" value="rRNA_MeTrfase_M"/>
</dbReference>
<feature type="binding site" evidence="6 8">
    <location>
        <position position="240"/>
    </location>
    <ligand>
        <name>S-adenosyl-L-methionine</name>
        <dbReference type="ChEBI" id="CHEBI:59789"/>
    </ligand>
</feature>
<keyword evidence="5 6" id="KW-0949">S-adenosyl-L-methionine</keyword>
<dbReference type="InterPro" id="IPR002877">
    <property type="entry name" value="RNA_MeTrfase_FtsJ_dom"/>
</dbReference>
<dbReference type="PANTHER" id="PTHR37524">
    <property type="entry name" value="RIBOSOMAL RNA LARGE SUBUNIT METHYLTRANSFERASE M"/>
    <property type="match status" value="1"/>
</dbReference>
<accession>A0A2C6DUD2</accession>
<evidence type="ECO:0000256" key="6">
    <source>
        <dbReference type="HAMAP-Rule" id="MF_01551"/>
    </source>
</evidence>
<dbReference type="GO" id="GO:0005737">
    <property type="term" value="C:cytoplasm"/>
    <property type="evidence" value="ECO:0007669"/>
    <property type="project" value="UniProtKB-SubCell"/>
</dbReference>
<keyword evidence="4 6" id="KW-0808">Transferase</keyword>
<dbReference type="EC" id="2.1.1.186" evidence="6"/>
<evidence type="ECO:0000313" key="12">
    <source>
        <dbReference type="EMBL" id="PHI32085.1"/>
    </source>
</evidence>
<feature type="binding site" evidence="6 8">
    <location>
        <position position="188"/>
    </location>
    <ligand>
        <name>S-adenosyl-L-methionine</name>
        <dbReference type="ChEBI" id="CHEBI:59789"/>
    </ligand>
</feature>
<dbReference type="GO" id="GO:0006364">
    <property type="term" value="P:rRNA processing"/>
    <property type="evidence" value="ECO:0007669"/>
    <property type="project" value="UniProtKB-UniRule"/>
</dbReference>
<comment type="subunit">
    <text evidence="6">Monomer.</text>
</comment>
<dbReference type="SUPFAM" id="SSF53335">
    <property type="entry name" value="S-adenosyl-L-methionine-dependent methyltransferases"/>
    <property type="match status" value="1"/>
</dbReference>
<dbReference type="EMBL" id="PDDX01000001">
    <property type="protein sequence ID" value="PHI32085.1"/>
    <property type="molecule type" value="Genomic_DNA"/>
</dbReference>
<evidence type="ECO:0000256" key="2">
    <source>
        <dbReference type="ARBA" id="ARBA00022552"/>
    </source>
</evidence>
<comment type="function">
    <text evidence="6">Catalyzes the 2'-O-methylation at nucleotide C2498 in 23S rRNA.</text>
</comment>
<dbReference type="RefSeq" id="WP_099044283.1">
    <property type="nucleotide sequence ID" value="NZ_BRLG01000016.1"/>
</dbReference>
<keyword evidence="3 6" id="KW-0489">Methyltransferase</keyword>
<dbReference type="PIRSF" id="PIRSF028774">
    <property type="entry name" value="UCP028774"/>
    <property type="match status" value="1"/>
</dbReference>
<feature type="active site" description="Proton acceptor" evidence="6 7">
    <location>
        <position position="306"/>
    </location>
</feature>
<dbReference type="PANTHER" id="PTHR37524:SF2">
    <property type="entry name" value="RIBOSOMAL RNA METHYLTRANSFERASE FTSJ DOMAIN-CONTAINING PROTEIN"/>
    <property type="match status" value="1"/>
</dbReference>
<dbReference type="HAMAP" id="MF_01551">
    <property type="entry name" value="23SrRNA_methyltr_M"/>
    <property type="match status" value="1"/>
</dbReference>
<evidence type="ECO:0000256" key="3">
    <source>
        <dbReference type="ARBA" id="ARBA00022603"/>
    </source>
</evidence>
<evidence type="ECO:0000256" key="4">
    <source>
        <dbReference type="ARBA" id="ARBA00022679"/>
    </source>
</evidence>
<dbReference type="Pfam" id="PF01728">
    <property type="entry name" value="FtsJ"/>
    <property type="match status" value="1"/>
</dbReference>
<dbReference type="GO" id="GO:0032259">
    <property type="term" value="P:methylation"/>
    <property type="evidence" value="ECO:0007669"/>
    <property type="project" value="UniProtKB-KW"/>
</dbReference>
<dbReference type="Gene3D" id="3.30.2300.20">
    <property type="match status" value="1"/>
</dbReference>
<dbReference type="OrthoDB" id="154490at2"/>
<protein>
    <recommendedName>
        <fullName evidence="6">Ribosomal RNA large subunit methyltransferase M</fullName>
        <ecNumber evidence="6">2.1.1.186</ecNumber>
    </recommendedName>
    <alternativeName>
        <fullName evidence="6">23S rRNA (cytidine2498-2'-O)-methyltransferase</fullName>
    </alternativeName>
    <alternativeName>
        <fullName evidence="6">23S rRNA 2'-O-ribose methyltransferase RlmM</fullName>
    </alternativeName>
</protein>
<dbReference type="InterPro" id="IPR040739">
    <property type="entry name" value="RlmM_FDX"/>
</dbReference>
<dbReference type="Pfam" id="PF18125">
    <property type="entry name" value="RlmM_FDX"/>
    <property type="match status" value="1"/>
</dbReference>
<evidence type="ECO:0000256" key="5">
    <source>
        <dbReference type="ARBA" id="ARBA00022691"/>
    </source>
</evidence>
<dbReference type="InterPro" id="IPR029063">
    <property type="entry name" value="SAM-dependent_MTases_sf"/>
</dbReference>
<dbReference type="Proteomes" id="UP000224974">
    <property type="component" value="Unassembled WGS sequence"/>
</dbReference>
<evidence type="ECO:0000313" key="13">
    <source>
        <dbReference type="Proteomes" id="UP000224974"/>
    </source>
</evidence>
<name>A0A2C6DUD2_9GAMM</name>
<comment type="caution">
    <text evidence="12">The sequence shown here is derived from an EMBL/GenBank/DDBJ whole genome shotgun (WGS) entry which is preliminary data.</text>
</comment>
<feature type="domain" description="Ribosomal RNA large subunit methyltransferase M THUMP-like" evidence="11">
    <location>
        <begin position="84"/>
        <end position="164"/>
    </location>
</feature>
<dbReference type="AlphaFoldDB" id="A0A2C6DUD2"/>
<organism evidence="12 13">
    <name type="scientific">Budvicia aquatica</name>
    <dbReference type="NCBI Taxonomy" id="82979"/>
    <lineage>
        <taxon>Bacteria</taxon>
        <taxon>Pseudomonadati</taxon>
        <taxon>Pseudomonadota</taxon>
        <taxon>Gammaproteobacteria</taxon>
        <taxon>Enterobacterales</taxon>
        <taxon>Budviciaceae</taxon>
        <taxon>Budvicia</taxon>
    </lineage>
</organism>
<feature type="binding site" evidence="6 8">
    <location>
        <position position="277"/>
    </location>
    <ligand>
        <name>S-adenosyl-L-methionine</name>
        <dbReference type="ChEBI" id="CHEBI:59789"/>
    </ligand>
</feature>
<gene>
    <name evidence="6" type="primary">rlmM</name>
    <name evidence="12" type="ORF">CRN84_23570</name>
</gene>
<reference evidence="13" key="1">
    <citation type="submission" date="2017-09" db="EMBL/GenBank/DDBJ databases">
        <title>FDA dAtabase for Regulatory Grade micrObial Sequences (FDA-ARGOS): Supporting development and validation of Infectious Disease Dx tests.</title>
        <authorList>
            <person name="Minogue T."/>
            <person name="Wolcott M."/>
            <person name="Wasieloski L."/>
            <person name="Aguilar W."/>
            <person name="Moore D."/>
            <person name="Tallon L."/>
            <person name="Sadzewicz L."/>
            <person name="Ott S."/>
            <person name="Zhao X."/>
            <person name="Nagaraj S."/>
            <person name="Vavikolanu K."/>
            <person name="Aluvathingal J."/>
            <person name="Nadendla S."/>
            <person name="Sichtig H."/>
        </authorList>
    </citation>
    <scope>NUCLEOTIDE SEQUENCE [LARGE SCALE GENOMIC DNA]</scope>
    <source>
        <strain evidence="13">FDAARGOS_387</strain>
    </source>
</reference>
<comment type="catalytic activity">
    <reaction evidence="6">
        <text>cytidine(2498) in 23S rRNA + S-adenosyl-L-methionine = 2'-O-methylcytidine(2498) in 23S rRNA + S-adenosyl-L-homocysteine + H(+)</text>
        <dbReference type="Rhea" id="RHEA:42788"/>
        <dbReference type="Rhea" id="RHEA-COMP:10244"/>
        <dbReference type="Rhea" id="RHEA-COMP:10245"/>
        <dbReference type="ChEBI" id="CHEBI:15378"/>
        <dbReference type="ChEBI" id="CHEBI:57856"/>
        <dbReference type="ChEBI" id="CHEBI:59789"/>
        <dbReference type="ChEBI" id="CHEBI:74495"/>
        <dbReference type="ChEBI" id="CHEBI:82748"/>
        <dbReference type="EC" id="2.1.1.186"/>
    </reaction>
</comment>
<dbReference type="Gene3D" id="3.40.50.150">
    <property type="entry name" value="Vaccinia Virus protein VP39"/>
    <property type="match status" value="1"/>
</dbReference>
<evidence type="ECO:0000256" key="7">
    <source>
        <dbReference type="PIRSR" id="PIRSR028774-1"/>
    </source>
</evidence>
<comment type="similarity">
    <text evidence="6">Belongs to the class I-like SAM-binding methyltransferase superfamily. RNA methyltransferase RlmE family. RlmM subfamily.</text>
</comment>
<dbReference type="NCBIfam" id="NF008734">
    <property type="entry name" value="PRK11760.1"/>
    <property type="match status" value="1"/>
</dbReference>
<proteinExistence type="inferred from homology"/>
<keyword evidence="1 6" id="KW-0963">Cytoplasm</keyword>
<dbReference type="STRING" id="1111728.GCA_000427805_01318"/>
<dbReference type="GO" id="GO:0008757">
    <property type="term" value="F:S-adenosylmethionine-dependent methyltransferase activity"/>
    <property type="evidence" value="ECO:0007669"/>
    <property type="project" value="UniProtKB-UniRule"/>
</dbReference>
<feature type="domain" description="Ribosomal RNA methyltransferase FtsJ" evidence="9">
    <location>
        <begin position="186"/>
        <end position="280"/>
    </location>
</feature>
<evidence type="ECO:0000256" key="8">
    <source>
        <dbReference type="PIRSR" id="PIRSR028774-2"/>
    </source>
</evidence>
<dbReference type="Pfam" id="PF21239">
    <property type="entry name" value="RLMM_N"/>
    <property type="match status" value="1"/>
</dbReference>
<evidence type="ECO:0000256" key="1">
    <source>
        <dbReference type="ARBA" id="ARBA00022490"/>
    </source>
</evidence>
<feature type="domain" description="RlmM ferredoxin-like" evidence="10">
    <location>
        <begin position="1"/>
        <end position="70"/>
    </location>
</feature>
<keyword evidence="2 6" id="KW-0698">rRNA processing</keyword>
<dbReference type="Gene3D" id="3.30.70.2810">
    <property type="match status" value="1"/>
</dbReference>
<comment type="subcellular location">
    <subcellularLocation>
        <location evidence="6">Cytoplasm</location>
    </subcellularLocation>
</comment>